<dbReference type="Pfam" id="PF02653">
    <property type="entry name" value="BPD_transp_2"/>
    <property type="match status" value="1"/>
</dbReference>
<dbReference type="PANTHER" id="PTHR11795:SF371">
    <property type="entry name" value="HIGH-AFFINITY BRANCHED-CHAIN AMINO ACID TRANSPORT SYSTEM PERMEASE PROTEIN LIVH"/>
    <property type="match status" value="1"/>
</dbReference>
<organism evidence="13">
    <name type="scientific">freshwater metagenome</name>
    <dbReference type="NCBI Taxonomy" id="449393"/>
    <lineage>
        <taxon>unclassified sequences</taxon>
        <taxon>metagenomes</taxon>
        <taxon>ecological metagenomes</taxon>
    </lineage>
</organism>
<sequence>MSQAAVVEKAAVRQYKGTPGQIRRRRIELTAGVVLASLAMVWIVVNIINSPAQFAQVFILGFRNGLLYALIALGYTLVYGIIELINFAHGDLFMLGALFASYFITVWFGQENSNLAGWLTFLAALIAAMAFCGGLNILIERLAYRRLRRAPKIAPLITAVGVSFILQFIGIKWNGSTPRNWPKVLPQSEFTVLGVNIAWNTVILLLIAVPLLLLLSWVVTKTRQGKAMRATAQDQDAARLMGIDVNRTISFTFAIGGALAGAAGLLYQQTTGTTNYNLGFQLGLIAFTSAVLGGIGNLNGAVLGAVLIGIIQGLNDGLPIALGQKWSQTVVFTILILIMVFKPAGLLGKSTTEKV</sequence>
<dbReference type="EMBL" id="CAFBMD010000118">
    <property type="protein sequence ID" value="CAB4905993.1"/>
    <property type="molecule type" value="Genomic_DNA"/>
</dbReference>
<feature type="transmembrane region" description="Helical" evidence="10">
    <location>
        <begin position="65"/>
        <end position="85"/>
    </location>
</feature>
<dbReference type="PANTHER" id="PTHR11795">
    <property type="entry name" value="BRANCHED-CHAIN AMINO ACID TRANSPORT SYSTEM PERMEASE PROTEIN LIVH"/>
    <property type="match status" value="1"/>
</dbReference>
<dbReference type="GO" id="GO:0005304">
    <property type="term" value="F:L-valine transmembrane transporter activity"/>
    <property type="evidence" value="ECO:0007669"/>
    <property type="project" value="TreeGrafter"/>
</dbReference>
<dbReference type="EMBL" id="CAFBQF010000054">
    <property type="protein sequence ID" value="CAB5051897.1"/>
    <property type="molecule type" value="Genomic_DNA"/>
</dbReference>
<evidence type="ECO:0000313" key="11">
    <source>
        <dbReference type="EMBL" id="CAB4705270.1"/>
    </source>
</evidence>
<evidence type="ECO:0000313" key="12">
    <source>
        <dbReference type="EMBL" id="CAB4905993.1"/>
    </source>
</evidence>
<evidence type="ECO:0000256" key="2">
    <source>
        <dbReference type="ARBA" id="ARBA00022448"/>
    </source>
</evidence>
<dbReference type="GO" id="GO:0015190">
    <property type="term" value="F:L-leucine transmembrane transporter activity"/>
    <property type="evidence" value="ECO:0007669"/>
    <property type="project" value="TreeGrafter"/>
</dbReference>
<evidence type="ECO:0000256" key="3">
    <source>
        <dbReference type="ARBA" id="ARBA00022475"/>
    </source>
</evidence>
<evidence type="ECO:0000256" key="6">
    <source>
        <dbReference type="ARBA" id="ARBA00022970"/>
    </source>
</evidence>
<evidence type="ECO:0000313" key="13">
    <source>
        <dbReference type="EMBL" id="CAB5051897.1"/>
    </source>
</evidence>
<keyword evidence="5 10" id="KW-0812">Transmembrane</keyword>
<feature type="transmembrane region" description="Helical" evidence="10">
    <location>
        <begin position="115"/>
        <end position="138"/>
    </location>
</feature>
<keyword evidence="3" id="KW-1003">Cell membrane</keyword>
<feature type="transmembrane region" description="Helical" evidence="10">
    <location>
        <begin position="190"/>
        <end position="219"/>
    </location>
</feature>
<comment type="subcellular location">
    <subcellularLocation>
        <location evidence="1">Cell membrane</location>
        <topology evidence="1">Multi-pass membrane protein</topology>
    </subcellularLocation>
</comment>
<dbReference type="AlphaFoldDB" id="A0A6J7TG04"/>
<gene>
    <name evidence="11" type="ORF">UFOPK2593_00849</name>
    <name evidence="12" type="ORF">UFOPK3492_01198</name>
    <name evidence="13" type="ORF">UFOPK4295_01045</name>
</gene>
<evidence type="ECO:0000256" key="9">
    <source>
        <dbReference type="ARBA" id="ARBA00037998"/>
    </source>
</evidence>
<proteinExistence type="inferred from homology"/>
<keyword evidence="7 10" id="KW-1133">Transmembrane helix</keyword>
<reference evidence="13" key="1">
    <citation type="submission" date="2020-05" db="EMBL/GenBank/DDBJ databases">
        <authorList>
            <person name="Chiriac C."/>
            <person name="Salcher M."/>
            <person name="Ghai R."/>
            <person name="Kavagutti S V."/>
        </authorList>
    </citation>
    <scope>NUCLEOTIDE SEQUENCE</scope>
</reference>
<accession>A0A6J7TG04</accession>
<name>A0A6J7TG04_9ZZZZ</name>
<feature type="transmembrane region" description="Helical" evidence="10">
    <location>
        <begin position="249"/>
        <end position="268"/>
    </location>
</feature>
<evidence type="ECO:0000256" key="7">
    <source>
        <dbReference type="ARBA" id="ARBA00022989"/>
    </source>
</evidence>
<feature type="transmembrane region" description="Helical" evidence="10">
    <location>
        <begin position="150"/>
        <end position="170"/>
    </location>
</feature>
<comment type="similarity">
    <text evidence="9">Belongs to the binding-protein-dependent transport system permease family. LivHM subfamily.</text>
</comment>
<evidence type="ECO:0000256" key="5">
    <source>
        <dbReference type="ARBA" id="ARBA00022692"/>
    </source>
</evidence>
<dbReference type="EMBL" id="CAEZXW010000047">
    <property type="protein sequence ID" value="CAB4705270.1"/>
    <property type="molecule type" value="Genomic_DNA"/>
</dbReference>
<feature type="transmembrane region" description="Helical" evidence="10">
    <location>
        <begin position="280"/>
        <end position="308"/>
    </location>
</feature>
<feature type="transmembrane region" description="Helical" evidence="10">
    <location>
        <begin position="27"/>
        <end position="45"/>
    </location>
</feature>
<dbReference type="InterPro" id="IPR052157">
    <property type="entry name" value="BCAA_transport_permease"/>
</dbReference>
<evidence type="ECO:0000256" key="8">
    <source>
        <dbReference type="ARBA" id="ARBA00023136"/>
    </source>
</evidence>
<evidence type="ECO:0000256" key="4">
    <source>
        <dbReference type="ARBA" id="ARBA00022519"/>
    </source>
</evidence>
<evidence type="ECO:0000256" key="10">
    <source>
        <dbReference type="SAM" id="Phobius"/>
    </source>
</evidence>
<dbReference type="GO" id="GO:0042941">
    <property type="term" value="P:D-alanine transmembrane transport"/>
    <property type="evidence" value="ECO:0007669"/>
    <property type="project" value="TreeGrafter"/>
</dbReference>
<feature type="transmembrane region" description="Helical" evidence="10">
    <location>
        <begin position="92"/>
        <end position="109"/>
    </location>
</feature>
<evidence type="ECO:0000256" key="1">
    <source>
        <dbReference type="ARBA" id="ARBA00004651"/>
    </source>
</evidence>
<keyword evidence="2" id="KW-0813">Transport</keyword>
<dbReference type="GO" id="GO:0015192">
    <property type="term" value="F:L-phenylalanine transmembrane transporter activity"/>
    <property type="evidence" value="ECO:0007669"/>
    <property type="project" value="TreeGrafter"/>
</dbReference>
<protein>
    <submittedName>
        <fullName evidence="13">Unannotated protein</fullName>
    </submittedName>
</protein>
<dbReference type="GO" id="GO:0015188">
    <property type="term" value="F:L-isoleucine transmembrane transporter activity"/>
    <property type="evidence" value="ECO:0007669"/>
    <property type="project" value="TreeGrafter"/>
</dbReference>
<dbReference type="InterPro" id="IPR001851">
    <property type="entry name" value="ABC_transp_permease"/>
</dbReference>
<dbReference type="CDD" id="cd06582">
    <property type="entry name" value="TM_PBP1_LivH_like"/>
    <property type="match status" value="1"/>
</dbReference>
<keyword evidence="4" id="KW-0997">Cell inner membrane</keyword>
<dbReference type="GO" id="GO:1903806">
    <property type="term" value="P:L-isoleucine import across plasma membrane"/>
    <property type="evidence" value="ECO:0007669"/>
    <property type="project" value="TreeGrafter"/>
</dbReference>
<keyword evidence="6" id="KW-0029">Amino-acid transport</keyword>
<dbReference type="GO" id="GO:0005886">
    <property type="term" value="C:plasma membrane"/>
    <property type="evidence" value="ECO:0007669"/>
    <property type="project" value="UniProtKB-SubCell"/>
</dbReference>
<dbReference type="GO" id="GO:0015808">
    <property type="term" value="P:L-alanine transport"/>
    <property type="evidence" value="ECO:0007669"/>
    <property type="project" value="TreeGrafter"/>
</dbReference>
<keyword evidence="8 10" id="KW-0472">Membrane</keyword>
<feature type="transmembrane region" description="Helical" evidence="10">
    <location>
        <begin position="329"/>
        <end position="348"/>
    </location>
</feature>